<dbReference type="GO" id="GO:0005524">
    <property type="term" value="F:ATP binding"/>
    <property type="evidence" value="ECO:0007669"/>
    <property type="project" value="UniProtKB-KW"/>
</dbReference>
<dbReference type="Pfam" id="PF06580">
    <property type="entry name" value="His_kinase"/>
    <property type="match status" value="1"/>
</dbReference>
<proteinExistence type="predicted"/>
<dbReference type="Gene3D" id="3.30.450.20">
    <property type="entry name" value="PAS domain"/>
    <property type="match status" value="2"/>
</dbReference>
<dbReference type="SMART" id="SM00387">
    <property type="entry name" value="HATPase_c"/>
    <property type="match status" value="1"/>
</dbReference>
<dbReference type="Pfam" id="PF02518">
    <property type="entry name" value="HATPase_c"/>
    <property type="match status" value="1"/>
</dbReference>
<feature type="transmembrane region" description="Helical" evidence="8">
    <location>
        <begin position="324"/>
        <end position="346"/>
    </location>
</feature>
<dbReference type="PROSITE" id="PS50109">
    <property type="entry name" value="HIS_KIN"/>
    <property type="match status" value="1"/>
</dbReference>
<name>A0A2V5KBN0_9BACL</name>
<evidence type="ECO:0000256" key="5">
    <source>
        <dbReference type="ARBA" id="ARBA00022777"/>
    </source>
</evidence>
<sequence length="624" mass="69917">MLFRNLQIRIIVSIVVLLFFAVFLSLNISFKHTETLFEQETSDLMISNLEQMGNQVENVTLDMQKLSNVLSINDSVASILSAYTKGDGFVPFGAIKTPREMTAADSARIARLENVLNFAKNNTFFNYNAHMIMIGADGVIANVMGNLVSDIDMNKEYLNFKQEFGSRLPREEWFASLVRRERDTVWTVPYSYPFPQAGEPKSYVSLARTIKSSLTGDMLGVVMINVDLDDFVSLFTVRSHGSVLLLDSEDRIVKAAGEVAPADIETIRSQLKLYGKQKGYFIGESGGSRYMVNYYNLNRLDWTIVSAIPYEDVMNNSTGLKNKVLTINYAVFGLFLLLSVAFILYITNPLRLLIRDLKKKKIGVYRLGTQDISYSGDVQGIVKSFDHLFKRVDELVQKVMDEQRREQELKYEALKAQINPHFLFNTLNIIKWTAMMNGASNASGMIADLGRLLEVSMNKGDEDITLKEELELVEAYMNIQNARFNDSIELQLDVDPGLEGCSIIKLLLQPIVENCILHGLKQKKTGGMIRIEARARDGRLLIGVTDNGEGIAPDRIGAIFPEAEDETDKKNKFSGVGLRNIHERLQLRFGESYGLRISSGPGQGTTVSVAMPVIRAEQPVSKSS</sequence>
<evidence type="ECO:0000256" key="8">
    <source>
        <dbReference type="SAM" id="Phobius"/>
    </source>
</evidence>
<dbReference type="SUPFAM" id="SSF55874">
    <property type="entry name" value="ATPase domain of HSP90 chaperone/DNA topoisomerase II/histidine kinase"/>
    <property type="match status" value="1"/>
</dbReference>
<dbReference type="Proteomes" id="UP000247476">
    <property type="component" value="Unassembled WGS sequence"/>
</dbReference>
<evidence type="ECO:0000256" key="7">
    <source>
        <dbReference type="ARBA" id="ARBA00023012"/>
    </source>
</evidence>
<dbReference type="InterPro" id="IPR003594">
    <property type="entry name" value="HATPase_dom"/>
</dbReference>
<dbReference type="InterPro" id="IPR005467">
    <property type="entry name" value="His_kinase_dom"/>
</dbReference>
<keyword evidence="6" id="KW-0067">ATP-binding</keyword>
<keyword evidence="4" id="KW-0547">Nucleotide-binding</keyword>
<evidence type="ECO:0000256" key="4">
    <source>
        <dbReference type="ARBA" id="ARBA00022741"/>
    </source>
</evidence>
<keyword evidence="8" id="KW-1133">Transmembrane helix</keyword>
<dbReference type="InterPro" id="IPR036890">
    <property type="entry name" value="HATPase_C_sf"/>
</dbReference>
<feature type="domain" description="Histidine kinase" evidence="9">
    <location>
        <begin position="508"/>
        <end position="615"/>
    </location>
</feature>
<dbReference type="PANTHER" id="PTHR34220">
    <property type="entry name" value="SENSOR HISTIDINE KINASE YPDA"/>
    <property type="match status" value="1"/>
</dbReference>
<keyword evidence="11" id="KW-1185">Reference proteome</keyword>
<reference evidence="10 11" key="1">
    <citation type="submission" date="2018-05" db="EMBL/GenBank/DDBJ databases">
        <title>Paenibacillus flagellatus sp. nov., isolated from selenium mineral soil.</title>
        <authorList>
            <person name="Dai X."/>
        </authorList>
    </citation>
    <scope>NUCLEOTIDE SEQUENCE [LARGE SCALE GENOMIC DNA]</scope>
    <source>
        <strain evidence="10 11">DXL2</strain>
    </source>
</reference>
<gene>
    <name evidence="10" type="ORF">DLM86_05170</name>
</gene>
<feature type="transmembrane region" description="Helical" evidence="8">
    <location>
        <begin position="6"/>
        <end position="26"/>
    </location>
</feature>
<dbReference type="InterPro" id="IPR004358">
    <property type="entry name" value="Sig_transdc_His_kin-like_C"/>
</dbReference>
<comment type="caution">
    <text evidence="10">The sequence shown here is derived from an EMBL/GenBank/DDBJ whole genome shotgun (WGS) entry which is preliminary data.</text>
</comment>
<dbReference type="RefSeq" id="WP_110838898.1">
    <property type="nucleotide sequence ID" value="NZ_QJVJ01000002.1"/>
</dbReference>
<dbReference type="EMBL" id="QJVJ01000002">
    <property type="protein sequence ID" value="PYI56372.1"/>
    <property type="molecule type" value="Genomic_DNA"/>
</dbReference>
<evidence type="ECO:0000313" key="11">
    <source>
        <dbReference type="Proteomes" id="UP000247476"/>
    </source>
</evidence>
<evidence type="ECO:0000313" key="10">
    <source>
        <dbReference type="EMBL" id="PYI56372.1"/>
    </source>
</evidence>
<dbReference type="GO" id="GO:0000155">
    <property type="term" value="F:phosphorelay sensor kinase activity"/>
    <property type="evidence" value="ECO:0007669"/>
    <property type="project" value="InterPro"/>
</dbReference>
<dbReference type="PRINTS" id="PR00344">
    <property type="entry name" value="BCTRLSENSOR"/>
</dbReference>
<evidence type="ECO:0000256" key="1">
    <source>
        <dbReference type="ARBA" id="ARBA00000085"/>
    </source>
</evidence>
<accession>A0A2V5KBN0</accession>
<keyword evidence="8" id="KW-0812">Transmembrane</keyword>
<evidence type="ECO:0000259" key="9">
    <source>
        <dbReference type="PROSITE" id="PS50109"/>
    </source>
</evidence>
<dbReference type="OrthoDB" id="9776552at2"/>
<evidence type="ECO:0000256" key="3">
    <source>
        <dbReference type="ARBA" id="ARBA00022679"/>
    </source>
</evidence>
<comment type="catalytic activity">
    <reaction evidence="1">
        <text>ATP + protein L-histidine = ADP + protein N-phospho-L-histidine.</text>
        <dbReference type="EC" id="2.7.13.3"/>
    </reaction>
</comment>
<dbReference type="InterPro" id="IPR010559">
    <property type="entry name" value="Sig_transdc_His_kin_internal"/>
</dbReference>
<protein>
    <recommendedName>
        <fullName evidence="2">histidine kinase</fullName>
        <ecNumber evidence="2">2.7.13.3</ecNumber>
    </recommendedName>
</protein>
<keyword evidence="5" id="KW-0418">Kinase</keyword>
<dbReference type="EC" id="2.7.13.3" evidence="2"/>
<keyword evidence="8" id="KW-0472">Membrane</keyword>
<keyword evidence="3" id="KW-0808">Transferase</keyword>
<dbReference type="PANTHER" id="PTHR34220:SF7">
    <property type="entry name" value="SENSOR HISTIDINE KINASE YPDA"/>
    <property type="match status" value="1"/>
</dbReference>
<evidence type="ECO:0000256" key="2">
    <source>
        <dbReference type="ARBA" id="ARBA00012438"/>
    </source>
</evidence>
<keyword evidence="7" id="KW-0902">Two-component regulatory system</keyword>
<evidence type="ECO:0000256" key="6">
    <source>
        <dbReference type="ARBA" id="ARBA00022840"/>
    </source>
</evidence>
<dbReference type="InterPro" id="IPR050640">
    <property type="entry name" value="Bact_2-comp_sensor_kinase"/>
</dbReference>
<dbReference type="GO" id="GO:0016020">
    <property type="term" value="C:membrane"/>
    <property type="evidence" value="ECO:0007669"/>
    <property type="project" value="InterPro"/>
</dbReference>
<dbReference type="AlphaFoldDB" id="A0A2V5KBN0"/>
<dbReference type="Gene3D" id="3.30.565.10">
    <property type="entry name" value="Histidine kinase-like ATPase, C-terminal domain"/>
    <property type="match status" value="1"/>
</dbReference>
<organism evidence="10 11">
    <name type="scientific">Paenibacillus flagellatus</name>
    <dbReference type="NCBI Taxonomy" id="2211139"/>
    <lineage>
        <taxon>Bacteria</taxon>
        <taxon>Bacillati</taxon>
        <taxon>Bacillota</taxon>
        <taxon>Bacilli</taxon>
        <taxon>Bacillales</taxon>
        <taxon>Paenibacillaceae</taxon>
        <taxon>Paenibacillus</taxon>
    </lineage>
</organism>